<name>A0A6A6DI26_9PEZI</name>
<dbReference type="Proteomes" id="UP000800200">
    <property type="component" value="Unassembled WGS sequence"/>
</dbReference>
<accession>A0A6A6DI26</accession>
<dbReference type="PANTHER" id="PTHR38248:SF2">
    <property type="entry name" value="FUNK1 11"/>
    <property type="match status" value="1"/>
</dbReference>
<protein>
    <recommendedName>
        <fullName evidence="2">Fungal-type protein kinase domain-containing protein</fullName>
    </recommendedName>
</protein>
<reference evidence="3" key="1">
    <citation type="journal article" date="2020" name="Stud. Mycol.">
        <title>101 Dothideomycetes genomes: a test case for predicting lifestyles and emergence of pathogens.</title>
        <authorList>
            <person name="Haridas S."/>
            <person name="Albert R."/>
            <person name="Binder M."/>
            <person name="Bloem J."/>
            <person name="Labutti K."/>
            <person name="Salamov A."/>
            <person name="Andreopoulos B."/>
            <person name="Baker S."/>
            <person name="Barry K."/>
            <person name="Bills G."/>
            <person name="Bluhm B."/>
            <person name="Cannon C."/>
            <person name="Castanera R."/>
            <person name="Culley D."/>
            <person name="Daum C."/>
            <person name="Ezra D."/>
            <person name="Gonzalez J."/>
            <person name="Henrissat B."/>
            <person name="Kuo A."/>
            <person name="Liang C."/>
            <person name="Lipzen A."/>
            <person name="Lutzoni F."/>
            <person name="Magnuson J."/>
            <person name="Mondo S."/>
            <person name="Nolan M."/>
            <person name="Ohm R."/>
            <person name="Pangilinan J."/>
            <person name="Park H.-J."/>
            <person name="Ramirez L."/>
            <person name="Alfaro M."/>
            <person name="Sun H."/>
            <person name="Tritt A."/>
            <person name="Yoshinaga Y."/>
            <person name="Zwiers L.-H."/>
            <person name="Turgeon B."/>
            <person name="Goodwin S."/>
            <person name="Spatafora J."/>
            <person name="Crous P."/>
            <person name="Grigoriev I."/>
        </authorList>
    </citation>
    <scope>NUCLEOTIDE SEQUENCE</scope>
    <source>
        <strain evidence="3">CBS 207.26</strain>
    </source>
</reference>
<dbReference type="Gene3D" id="1.10.510.10">
    <property type="entry name" value="Transferase(Phosphotransferase) domain 1"/>
    <property type="match status" value="1"/>
</dbReference>
<dbReference type="AlphaFoldDB" id="A0A6A6DI26"/>
<dbReference type="SUPFAM" id="SSF56112">
    <property type="entry name" value="Protein kinase-like (PK-like)"/>
    <property type="match status" value="1"/>
</dbReference>
<dbReference type="InterPro" id="IPR011009">
    <property type="entry name" value="Kinase-like_dom_sf"/>
</dbReference>
<feature type="domain" description="Fungal-type protein kinase" evidence="2">
    <location>
        <begin position="287"/>
        <end position="708"/>
    </location>
</feature>
<feature type="region of interest" description="Disordered" evidence="1">
    <location>
        <begin position="510"/>
        <end position="591"/>
    </location>
</feature>
<proteinExistence type="predicted"/>
<evidence type="ECO:0000259" key="2">
    <source>
        <dbReference type="Pfam" id="PF17667"/>
    </source>
</evidence>
<organism evidence="3 4">
    <name type="scientific">Zopfia rhizophila CBS 207.26</name>
    <dbReference type="NCBI Taxonomy" id="1314779"/>
    <lineage>
        <taxon>Eukaryota</taxon>
        <taxon>Fungi</taxon>
        <taxon>Dikarya</taxon>
        <taxon>Ascomycota</taxon>
        <taxon>Pezizomycotina</taxon>
        <taxon>Dothideomycetes</taxon>
        <taxon>Dothideomycetes incertae sedis</taxon>
        <taxon>Zopfiaceae</taxon>
        <taxon>Zopfia</taxon>
    </lineage>
</organism>
<gene>
    <name evidence="3" type="ORF">K469DRAFT_641865</name>
</gene>
<dbReference type="OrthoDB" id="5584477at2759"/>
<keyword evidence="4" id="KW-1185">Reference proteome</keyword>
<feature type="compositionally biased region" description="Basic residues" evidence="1">
    <location>
        <begin position="544"/>
        <end position="560"/>
    </location>
</feature>
<dbReference type="EMBL" id="ML994670">
    <property type="protein sequence ID" value="KAF2179147.1"/>
    <property type="molecule type" value="Genomic_DNA"/>
</dbReference>
<dbReference type="InterPro" id="IPR040976">
    <property type="entry name" value="Pkinase_fungal"/>
</dbReference>
<evidence type="ECO:0000313" key="3">
    <source>
        <dbReference type="EMBL" id="KAF2179147.1"/>
    </source>
</evidence>
<sequence>MVDGSTSEIIKTAPIGDGLNAFRDSFRSFCKTLGVPSSLQALDQIGSEDLQTLALTLISALQILPASRQLCSSRGGKNLLDDLSKLMSAVNSDDFDIERIIPLLKAVLSKESDEVIWDKVYAAVIAFTAFTVAKPTTPPQSGPPLTSSFQQTPWTFNTGSFADTSDLRKDVDPILKSEVEDNLRIDHPDVFTTFFGQIPRLHDIATAVFQSCKDAEPPLYKEDVGWLEWLEACKEACEEEDVLKFLRRHINQFLLFADERGFRPSKRRRCITTPNKPIPGSVSKRKLDIGLAYNPNNKLEDSDRQSCDWSHILIPGELKSNPREDNYSSTWLDLLRYAREIFSAQNTRRFVLGFTLCGSTMRLWEFDRLGVVGSTPFDVNKDGQMFVSAVLGYLWMSEEELGFDSTIVDDGGRYTQIQRGGRMERLYLEELIKRQRSVAGRATTCWRGSLEDRSEGGFVIKDSWEFEERPEEGFLLKEATEAGVKNVARYYHHETVHTGDEVDDVRHNVRKGLSDTGGRNPFQRRPTLPEDVTSPTTSSGSRLGRGRSRSTSRTITRKRSSSCVQASMPPPKRSCSDSPVKQGAQERRNRVHRRLIMRDIGKNVYEASSLQAVLRGLLGGIKGHESLLDAKILHRDISIGNIMLKMGEDDGFLIDLDLAIKLDRQKASGAPSKTGTKVFMAIGTLYGDEDHSFMHDLESFFWVLFWICVHWNGPGLPRNRTEYDSWNYEPTQKLAEIKKGKVDEEDKFTKEVMKKFTVHCKPLVPCVQELRKVVFPDGKRWLREDRQLYSYMKSVLEQALKNMGTLE</sequence>
<dbReference type="Pfam" id="PF17667">
    <property type="entry name" value="Pkinase_fungal"/>
    <property type="match status" value="1"/>
</dbReference>
<evidence type="ECO:0000313" key="4">
    <source>
        <dbReference type="Proteomes" id="UP000800200"/>
    </source>
</evidence>
<dbReference type="PANTHER" id="PTHR38248">
    <property type="entry name" value="FUNK1 6"/>
    <property type="match status" value="1"/>
</dbReference>
<evidence type="ECO:0000256" key="1">
    <source>
        <dbReference type="SAM" id="MobiDB-lite"/>
    </source>
</evidence>
<feature type="compositionally biased region" description="Low complexity" evidence="1">
    <location>
        <begin position="533"/>
        <end position="542"/>
    </location>
</feature>